<sequence>MPRGTEEEKTCAPVYNSFTRDYTCSYDSDVIPSTSTLRHRRELRYSRDQQALSDNLLHCTLETPPVELQITALESIAELLKSKVCESQQRISHLRERLSEAELKDRLVSKVLLNQLSLEELRSASTCREKETIVKQINQLRQARTSPSFQSADDEVFHSTRASRMDTNLSLFLQKSPTKRLLSLHSSRPRSIGVLSRTPRDRISAPEACRGQQYASHLRSRSLMDGAHVIKLYRDADVRQTKPTTASNHVYSNIDGSFDLVPAVDAFTNSFSSRVIAPTQSRMRPSLRHLRISTRRERGAIFAELAKETVAKTEYGSATILLQESPRHKGDLIEDSANVTLPSYVKNLMDEFEESNGHSLFLDLSRPDVPLSHKHTPLSPFLEESRASLPSTPHSSPEMKLPKKQRSIFSLQLPIRPVSDSASRSTLGPSSSGSDCTVNSLASPIIPLKVLPSQKGLPSTRNYDLSLLGSAPDDVPETPISSISGPQSLSTPKRSKVSRPFTVLRRVKSRLANLSRR</sequence>
<evidence type="ECO:0000313" key="3">
    <source>
        <dbReference type="Proteomes" id="UP000308199"/>
    </source>
</evidence>
<comment type="caution">
    <text evidence="2">The sequence shown here is derived from an EMBL/GenBank/DDBJ whole genome shotgun (WGS) entry which is preliminary data.</text>
</comment>
<feature type="region of interest" description="Disordered" evidence="1">
    <location>
        <begin position="419"/>
        <end position="438"/>
    </location>
</feature>
<dbReference type="Proteomes" id="UP000308199">
    <property type="component" value="Unassembled WGS sequence"/>
</dbReference>
<protein>
    <submittedName>
        <fullName evidence="2">Uncharacterized protein</fullName>
    </submittedName>
</protein>
<proteinExistence type="predicted"/>
<name>A0A4S4KZW8_9AGAM</name>
<feature type="region of interest" description="Disordered" evidence="1">
    <location>
        <begin position="382"/>
        <end position="403"/>
    </location>
</feature>
<organism evidence="2 3">
    <name type="scientific">Phellinidium pouzarii</name>
    <dbReference type="NCBI Taxonomy" id="167371"/>
    <lineage>
        <taxon>Eukaryota</taxon>
        <taxon>Fungi</taxon>
        <taxon>Dikarya</taxon>
        <taxon>Basidiomycota</taxon>
        <taxon>Agaricomycotina</taxon>
        <taxon>Agaricomycetes</taxon>
        <taxon>Hymenochaetales</taxon>
        <taxon>Hymenochaetaceae</taxon>
        <taxon>Phellinidium</taxon>
    </lineage>
</organism>
<dbReference type="AlphaFoldDB" id="A0A4S4KZW8"/>
<feature type="compositionally biased region" description="Low complexity" evidence="1">
    <location>
        <begin position="421"/>
        <end position="434"/>
    </location>
</feature>
<accession>A0A4S4KZW8</accession>
<gene>
    <name evidence="2" type="ORF">EW145_g5525</name>
</gene>
<keyword evidence="3" id="KW-1185">Reference proteome</keyword>
<dbReference type="OrthoDB" id="3254613at2759"/>
<reference evidence="2 3" key="1">
    <citation type="submission" date="2019-02" db="EMBL/GenBank/DDBJ databases">
        <title>Genome sequencing of the rare red list fungi Phellinidium pouzarii.</title>
        <authorList>
            <person name="Buettner E."/>
            <person name="Kellner H."/>
        </authorList>
    </citation>
    <scope>NUCLEOTIDE SEQUENCE [LARGE SCALE GENOMIC DNA]</scope>
    <source>
        <strain evidence="2 3">DSM 108285</strain>
    </source>
</reference>
<feature type="region of interest" description="Disordered" evidence="1">
    <location>
        <begin position="468"/>
        <end position="502"/>
    </location>
</feature>
<evidence type="ECO:0000313" key="2">
    <source>
        <dbReference type="EMBL" id="THH04435.1"/>
    </source>
</evidence>
<feature type="compositionally biased region" description="Polar residues" evidence="1">
    <location>
        <begin position="479"/>
        <end position="492"/>
    </location>
</feature>
<evidence type="ECO:0000256" key="1">
    <source>
        <dbReference type="SAM" id="MobiDB-lite"/>
    </source>
</evidence>
<dbReference type="EMBL" id="SGPK01000344">
    <property type="protein sequence ID" value="THH04435.1"/>
    <property type="molecule type" value="Genomic_DNA"/>
</dbReference>